<dbReference type="AlphaFoldDB" id="A0AB39HX97"/>
<protein>
    <submittedName>
        <fullName evidence="3">Lysozyme inhibitor LprI family protein</fullName>
    </submittedName>
</protein>
<evidence type="ECO:0000256" key="2">
    <source>
        <dbReference type="SAM" id="SignalP"/>
    </source>
</evidence>
<dbReference type="EMBL" id="CP162607">
    <property type="protein sequence ID" value="XDK36632.1"/>
    <property type="molecule type" value="Genomic_DNA"/>
</dbReference>
<name>A0AB39HX97_9PSED</name>
<accession>A0AB39HX97</accession>
<evidence type="ECO:0000313" key="3">
    <source>
        <dbReference type="EMBL" id="XDK36632.1"/>
    </source>
</evidence>
<dbReference type="GO" id="GO:0005576">
    <property type="term" value="C:extracellular region"/>
    <property type="evidence" value="ECO:0007669"/>
    <property type="project" value="TreeGrafter"/>
</dbReference>
<evidence type="ECO:0000256" key="1">
    <source>
        <dbReference type="SAM" id="MobiDB-lite"/>
    </source>
</evidence>
<organism evidence="3">
    <name type="scientific">Pseudomonas sp. Hg7Tf</name>
    <dbReference type="NCBI Taxonomy" id="3236988"/>
    <lineage>
        <taxon>Bacteria</taxon>
        <taxon>Pseudomonadati</taxon>
        <taxon>Pseudomonadota</taxon>
        <taxon>Gammaproteobacteria</taxon>
        <taxon>Pseudomonadales</taxon>
        <taxon>Pseudomonadaceae</taxon>
        <taxon>Pseudomonas</taxon>
    </lineage>
</organism>
<sequence length="383" mass="42863">MKAFTRLLPIALLAACLPGHTTFAASFDCSKAGTLVETAICNTPTLSTKDEQLSELYLPLKHQKIYRELQRQWLRDVRNHCDSTACIESAYDQQIARLTPPPERPRVAAPPLTPTPGQEPYRRIEDAPWQRFALATIPEIKTNAYARVVDVTTVDGVLNVVIFVGEQADLTVSSPSSVYERRYFGSLYEYSDARPGLHPIARDIRFSGWGRTGANDQGERYAGIIDGVFYYRQRMRGEAEQSMAYTLGSRTVPQPSTQLYATESSSKRFSKAIIASDLNVDNTGLLLIYPFLQDDNVYDRVMSSDDKGWSLMNPIWSPTRPVLYFDNNGDFACVWRVDLENKTLEKIVPEHEAVAAFPADALGHEAVVYLEANQLKFAIAPGP</sequence>
<dbReference type="InterPro" id="IPR052755">
    <property type="entry name" value="Lysozyme_Inhibitor_LprI"/>
</dbReference>
<dbReference type="PANTHER" id="PTHR37549">
    <property type="entry name" value="LIPOPROTEIN LPRI"/>
    <property type="match status" value="1"/>
</dbReference>
<reference evidence="3" key="1">
    <citation type="submission" date="2024-07" db="EMBL/GenBank/DDBJ databases">
        <title>Identification and characteristics of a novel species of coltsfoot's symbiotic bacteria.</title>
        <authorList>
            <person name="Juszczyk A."/>
            <person name="Jasielczuk I."/>
            <person name="Gurgul A."/>
            <person name="Rogala M."/>
            <person name="Kowalczyk A."/>
            <person name="Szmatola T."/>
            <person name="Kosecka-Strojek M."/>
            <person name="Arent Z."/>
            <person name="Latowski D."/>
        </authorList>
    </citation>
    <scope>NUCLEOTIDE SEQUENCE</scope>
    <source>
        <strain evidence="3">Hg7Tf</strain>
    </source>
</reference>
<gene>
    <name evidence="3" type="ORF">AB4Y39_23485</name>
</gene>
<keyword evidence="2" id="KW-0732">Signal</keyword>
<dbReference type="PANTHER" id="PTHR37549:SF1">
    <property type="entry name" value="LIPOPROTEIN LPRI"/>
    <property type="match status" value="1"/>
</dbReference>
<feature type="chain" id="PRO_5044236429" evidence="2">
    <location>
        <begin position="25"/>
        <end position="383"/>
    </location>
</feature>
<proteinExistence type="predicted"/>
<dbReference type="RefSeq" id="WP_101293077.1">
    <property type="nucleotide sequence ID" value="NZ_CP162607.1"/>
</dbReference>
<feature type="region of interest" description="Disordered" evidence="1">
    <location>
        <begin position="100"/>
        <end position="121"/>
    </location>
</feature>
<feature type="signal peptide" evidence="2">
    <location>
        <begin position="1"/>
        <end position="24"/>
    </location>
</feature>